<accession>A0AA96LRQ9</accession>
<dbReference type="AlphaFoldDB" id="A0AA96LRQ9"/>
<evidence type="ECO:0000313" key="2">
    <source>
        <dbReference type="Proteomes" id="UP001304650"/>
    </source>
</evidence>
<sequence length="139" mass="16232">MFLHHVWGPLINFDFSDLKVGYPLKGSGSPFCLYVYPSRLRKLVAFQFVGDEIVKCTCSLGQYQKFERSDRDFTYQGWHLTTLISEFLMFEPDISIPKKVVEKGIELADWRINDDVEFVISPTLLKMLEKVEREEKDGE</sequence>
<gene>
    <name evidence="1" type="ORF">MJB10_01455</name>
</gene>
<keyword evidence="2" id="KW-1185">Reference proteome</keyword>
<dbReference type="Proteomes" id="UP001304650">
    <property type="component" value="Chromosome"/>
</dbReference>
<dbReference type="RefSeq" id="WP_314800904.1">
    <property type="nucleotide sequence ID" value="NZ_CP130319.1"/>
</dbReference>
<dbReference type="KEGG" id="proo:MJB10_01455"/>
<organism evidence="1 2">
    <name type="scientific">Paenibacillus roseopurpureus</name>
    <dbReference type="NCBI Taxonomy" id="2918901"/>
    <lineage>
        <taxon>Bacteria</taxon>
        <taxon>Bacillati</taxon>
        <taxon>Bacillota</taxon>
        <taxon>Bacilli</taxon>
        <taxon>Bacillales</taxon>
        <taxon>Paenibacillaceae</taxon>
        <taxon>Paenibacillus</taxon>
    </lineage>
</organism>
<dbReference type="EMBL" id="CP130319">
    <property type="protein sequence ID" value="WNR44844.1"/>
    <property type="molecule type" value="Genomic_DNA"/>
</dbReference>
<name>A0AA96LRQ9_9BACL</name>
<reference evidence="1" key="1">
    <citation type="submission" date="2022-02" db="EMBL/GenBank/DDBJ databases">
        <title>Paenibacillus sp. MBLB1832 Whole Genome Shotgun Sequencing.</title>
        <authorList>
            <person name="Hwang C.Y."/>
            <person name="Cho E.-S."/>
            <person name="Seo M.-J."/>
        </authorList>
    </citation>
    <scope>NUCLEOTIDE SEQUENCE</scope>
    <source>
        <strain evidence="1">MBLB1832</strain>
    </source>
</reference>
<evidence type="ECO:0000313" key="1">
    <source>
        <dbReference type="EMBL" id="WNR44844.1"/>
    </source>
</evidence>
<proteinExistence type="predicted"/>
<protein>
    <submittedName>
        <fullName evidence="1">Uncharacterized protein</fullName>
    </submittedName>
</protein>